<dbReference type="AlphaFoldDB" id="A0A0C9THG6"/>
<evidence type="ECO:0000313" key="2">
    <source>
        <dbReference type="Proteomes" id="UP000053647"/>
    </source>
</evidence>
<sequence>MEGSAKTLFDAGAGRHIRCVLSAGTTRPDGCILAFAVIFIQQEFTIAKIIMTARKPSGIQPVFESQVIGPVGFHSLAKFTLRHRLLIVIIGDYARACRHGRRYAASLSYSNTGSLREGGEFPAQCLLSKLTISCQDIFPSLGPFTSFFATKTHLVKVSNAVELEIGIPWWNATRYHSPKNLSTIAFSISPTKAELISKFVALAFDYGQDSISISFRFNSKVDRSSL</sequence>
<name>A0A0C9THG6_PAXIN</name>
<keyword evidence="2" id="KW-1185">Reference proteome</keyword>
<organism evidence="1 2">
    <name type="scientific">Paxillus involutus ATCC 200175</name>
    <dbReference type="NCBI Taxonomy" id="664439"/>
    <lineage>
        <taxon>Eukaryota</taxon>
        <taxon>Fungi</taxon>
        <taxon>Dikarya</taxon>
        <taxon>Basidiomycota</taxon>
        <taxon>Agaricomycotina</taxon>
        <taxon>Agaricomycetes</taxon>
        <taxon>Agaricomycetidae</taxon>
        <taxon>Boletales</taxon>
        <taxon>Paxilineae</taxon>
        <taxon>Paxillaceae</taxon>
        <taxon>Paxillus</taxon>
    </lineage>
</organism>
<reference evidence="2" key="2">
    <citation type="submission" date="2015-01" db="EMBL/GenBank/DDBJ databases">
        <title>Evolutionary Origins and Diversification of the Mycorrhizal Mutualists.</title>
        <authorList>
            <consortium name="DOE Joint Genome Institute"/>
            <consortium name="Mycorrhizal Genomics Consortium"/>
            <person name="Kohler A."/>
            <person name="Kuo A."/>
            <person name="Nagy L.G."/>
            <person name="Floudas D."/>
            <person name="Copeland A."/>
            <person name="Barry K.W."/>
            <person name="Cichocki N."/>
            <person name="Veneault-Fourrey C."/>
            <person name="LaButti K."/>
            <person name="Lindquist E.A."/>
            <person name="Lipzen A."/>
            <person name="Lundell T."/>
            <person name="Morin E."/>
            <person name="Murat C."/>
            <person name="Riley R."/>
            <person name="Ohm R."/>
            <person name="Sun H."/>
            <person name="Tunlid A."/>
            <person name="Henrissat B."/>
            <person name="Grigoriev I.V."/>
            <person name="Hibbett D.S."/>
            <person name="Martin F."/>
        </authorList>
    </citation>
    <scope>NUCLEOTIDE SEQUENCE [LARGE SCALE GENOMIC DNA]</scope>
    <source>
        <strain evidence="2">ATCC 200175</strain>
    </source>
</reference>
<gene>
    <name evidence="1" type="ORF">PAXINDRAFT_12035</name>
</gene>
<dbReference type="HOGENOM" id="CLU_1225116_0_0_1"/>
<proteinExistence type="predicted"/>
<evidence type="ECO:0000313" key="1">
    <source>
        <dbReference type="EMBL" id="KIJ15115.1"/>
    </source>
</evidence>
<accession>A0A0C9THG6</accession>
<protein>
    <submittedName>
        <fullName evidence="1">Uncharacterized protein</fullName>
    </submittedName>
</protein>
<dbReference type="Proteomes" id="UP000053647">
    <property type="component" value="Unassembled WGS sequence"/>
</dbReference>
<reference evidence="1 2" key="1">
    <citation type="submission" date="2014-06" db="EMBL/GenBank/DDBJ databases">
        <authorList>
            <consortium name="DOE Joint Genome Institute"/>
            <person name="Kuo A."/>
            <person name="Kohler A."/>
            <person name="Nagy L.G."/>
            <person name="Floudas D."/>
            <person name="Copeland A."/>
            <person name="Barry K.W."/>
            <person name="Cichocki N."/>
            <person name="Veneault-Fourrey C."/>
            <person name="LaButti K."/>
            <person name="Lindquist E.A."/>
            <person name="Lipzen A."/>
            <person name="Lundell T."/>
            <person name="Morin E."/>
            <person name="Murat C."/>
            <person name="Sun H."/>
            <person name="Tunlid A."/>
            <person name="Henrissat B."/>
            <person name="Grigoriev I.V."/>
            <person name="Hibbett D.S."/>
            <person name="Martin F."/>
            <person name="Nordberg H.P."/>
            <person name="Cantor M.N."/>
            <person name="Hua S.X."/>
        </authorList>
    </citation>
    <scope>NUCLEOTIDE SEQUENCE [LARGE SCALE GENOMIC DNA]</scope>
    <source>
        <strain evidence="1 2">ATCC 200175</strain>
    </source>
</reference>
<dbReference type="EMBL" id="KN819338">
    <property type="protein sequence ID" value="KIJ15115.1"/>
    <property type="molecule type" value="Genomic_DNA"/>
</dbReference>